<dbReference type="PROSITE" id="PS00118">
    <property type="entry name" value="PA2_HIS"/>
    <property type="match status" value="2"/>
</dbReference>
<dbReference type="PROSITE" id="PS50095">
    <property type="entry name" value="PLAT"/>
    <property type="match status" value="2"/>
</dbReference>
<dbReference type="SMART" id="SM00291">
    <property type="entry name" value="ZnF_ZZ"/>
    <property type="match status" value="1"/>
</dbReference>
<dbReference type="GO" id="GO:0005886">
    <property type="term" value="C:plasma membrane"/>
    <property type="evidence" value="ECO:0007669"/>
    <property type="project" value="TreeGrafter"/>
</dbReference>
<comment type="caution">
    <text evidence="14">The sequence shown here is derived from an EMBL/GenBank/DDBJ whole genome shotgun (WGS) entry which is preliminary data.</text>
</comment>
<dbReference type="Gene3D" id="3.30.60.90">
    <property type="match status" value="1"/>
</dbReference>
<evidence type="ECO:0000256" key="2">
    <source>
        <dbReference type="ARBA" id="ARBA00022525"/>
    </source>
</evidence>
<dbReference type="GO" id="GO:0099536">
    <property type="term" value="P:synaptic signaling"/>
    <property type="evidence" value="ECO:0007669"/>
    <property type="project" value="TreeGrafter"/>
</dbReference>
<dbReference type="InterPro" id="IPR001024">
    <property type="entry name" value="PLAT/LH2_dom"/>
</dbReference>
<dbReference type="Pfam" id="PF09069">
    <property type="entry name" value="EF-hand_3"/>
    <property type="match status" value="1"/>
</dbReference>
<dbReference type="Gene3D" id="1.20.90.10">
    <property type="entry name" value="Phospholipase A2 domain"/>
    <property type="match status" value="2"/>
</dbReference>
<dbReference type="SUPFAM" id="SSF53300">
    <property type="entry name" value="vWA-like"/>
    <property type="match status" value="2"/>
</dbReference>
<dbReference type="Proteomes" id="UP001159428">
    <property type="component" value="Unassembled WGS sequence"/>
</dbReference>
<evidence type="ECO:0000259" key="13">
    <source>
        <dbReference type="PROSITE" id="PS50234"/>
    </source>
</evidence>
<organism evidence="14 15">
    <name type="scientific">Pocillopora meandrina</name>
    <dbReference type="NCBI Taxonomy" id="46732"/>
    <lineage>
        <taxon>Eukaryota</taxon>
        <taxon>Metazoa</taxon>
        <taxon>Cnidaria</taxon>
        <taxon>Anthozoa</taxon>
        <taxon>Hexacorallia</taxon>
        <taxon>Scleractinia</taxon>
        <taxon>Astrocoeniina</taxon>
        <taxon>Pocilloporidae</taxon>
        <taxon>Pocillopora</taxon>
    </lineage>
</organism>
<evidence type="ECO:0000313" key="14">
    <source>
        <dbReference type="EMBL" id="CAH3035725.1"/>
    </source>
</evidence>
<dbReference type="Pfam" id="PF00569">
    <property type="entry name" value="ZZ"/>
    <property type="match status" value="1"/>
</dbReference>
<dbReference type="GO" id="GO:0005576">
    <property type="term" value="C:extracellular region"/>
    <property type="evidence" value="ECO:0007669"/>
    <property type="project" value="UniProtKB-SubCell"/>
</dbReference>
<keyword evidence="3" id="KW-0479">Metal-binding</keyword>
<name>A0AAU9VPD6_9CNID</name>
<dbReference type="Pfam" id="PF09068">
    <property type="entry name" value="EF-hand_2"/>
    <property type="match status" value="1"/>
</dbReference>
<dbReference type="PROSITE" id="PS01357">
    <property type="entry name" value="ZF_ZZ_1"/>
    <property type="match status" value="1"/>
</dbReference>
<dbReference type="SUPFAM" id="SSF57850">
    <property type="entry name" value="RING/U-box"/>
    <property type="match status" value="1"/>
</dbReference>
<dbReference type="SMART" id="SM00085">
    <property type="entry name" value="PA2c"/>
    <property type="match status" value="2"/>
</dbReference>
<protein>
    <recommendedName>
        <fullName evidence="16">Phospholipase A(2)</fullName>
    </recommendedName>
</protein>
<keyword evidence="4 7" id="KW-0863">Zinc-finger</keyword>
<feature type="domain" description="ZZ-type" evidence="12">
    <location>
        <begin position="1238"/>
        <end position="1294"/>
    </location>
</feature>
<dbReference type="InterPro" id="IPR043145">
    <property type="entry name" value="Znf_ZZ_sf"/>
</dbReference>
<dbReference type="GO" id="GO:0008270">
    <property type="term" value="F:zinc ion binding"/>
    <property type="evidence" value="ECO:0007669"/>
    <property type="project" value="UniProtKB-KW"/>
</dbReference>
<feature type="region of interest" description="Disordered" evidence="10">
    <location>
        <begin position="1310"/>
        <end position="1332"/>
    </location>
</feature>
<feature type="domain" description="PLAT" evidence="11">
    <location>
        <begin position="395"/>
        <end position="516"/>
    </location>
</feature>
<dbReference type="InterPro" id="IPR000433">
    <property type="entry name" value="Znf_ZZ"/>
</dbReference>
<feature type="domain" description="VWFA" evidence="13">
    <location>
        <begin position="665"/>
        <end position="855"/>
    </location>
</feature>
<evidence type="ECO:0000259" key="11">
    <source>
        <dbReference type="PROSITE" id="PS50095"/>
    </source>
</evidence>
<dbReference type="GO" id="GO:0045202">
    <property type="term" value="C:synapse"/>
    <property type="evidence" value="ECO:0007669"/>
    <property type="project" value="TreeGrafter"/>
</dbReference>
<reference evidence="14 15" key="1">
    <citation type="submission" date="2022-05" db="EMBL/GenBank/DDBJ databases">
        <authorList>
            <consortium name="Genoscope - CEA"/>
            <person name="William W."/>
        </authorList>
    </citation>
    <scope>NUCLEOTIDE SEQUENCE [LARGE SCALE GENOMIC DNA]</scope>
</reference>
<dbReference type="InterPro" id="IPR016090">
    <property type="entry name" value="PLA2-like_dom"/>
</dbReference>
<keyword evidence="15" id="KW-1185">Reference proteome</keyword>
<evidence type="ECO:0008006" key="16">
    <source>
        <dbReference type="Google" id="ProtNLM"/>
    </source>
</evidence>
<dbReference type="InterPro" id="IPR036392">
    <property type="entry name" value="PLAT/LH2_dom_sf"/>
</dbReference>
<dbReference type="SUPFAM" id="SSF49723">
    <property type="entry name" value="Lipase/lipooxygenase domain (PLAT/LH2 domain)"/>
    <property type="match status" value="2"/>
</dbReference>
<feature type="region of interest" description="Disordered" evidence="10">
    <location>
        <begin position="1621"/>
        <end position="1731"/>
    </location>
</feature>
<dbReference type="InterPro" id="IPR011992">
    <property type="entry name" value="EF-hand-dom_pair"/>
</dbReference>
<dbReference type="SUPFAM" id="SSF48619">
    <property type="entry name" value="Phospholipase A2, PLA2"/>
    <property type="match status" value="2"/>
</dbReference>
<dbReference type="PROSITE" id="PS50234">
    <property type="entry name" value="VWFA"/>
    <property type="match status" value="2"/>
</dbReference>
<evidence type="ECO:0000313" key="15">
    <source>
        <dbReference type="Proteomes" id="UP001159428"/>
    </source>
</evidence>
<evidence type="ECO:0000256" key="7">
    <source>
        <dbReference type="PROSITE-ProRule" id="PRU00228"/>
    </source>
</evidence>
<feature type="compositionally biased region" description="Basic and acidic residues" evidence="10">
    <location>
        <begin position="1624"/>
        <end position="1633"/>
    </location>
</feature>
<comment type="subcellular location">
    <subcellularLocation>
        <location evidence="1">Secreted</location>
    </subcellularLocation>
</comment>
<dbReference type="Gene3D" id="3.40.50.410">
    <property type="entry name" value="von Willebrand factor, type A domain"/>
    <property type="match status" value="2"/>
</dbReference>
<dbReference type="PANTHER" id="PTHR12268:SF27">
    <property type="entry name" value="DYSTROBREVIN, ISOFORM F"/>
    <property type="match status" value="1"/>
</dbReference>
<dbReference type="GO" id="GO:0050482">
    <property type="term" value="P:arachidonate secretion"/>
    <property type="evidence" value="ECO:0007669"/>
    <property type="project" value="InterPro"/>
</dbReference>
<evidence type="ECO:0000256" key="4">
    <source>
        <dbReference type="ARBA" id="ARBA00022771"/>
    </source>
</evidence>
<keyword evidence="9" id="KW-0175">Coiled coil</keyword>
<dbReference type="InterPro" id="IPR036465">
    <property type="entry name" value="vWFA_dom_sf"/>
</dbReference>
<proteinExistence type="inferred from homology"/>
<dbReference type="InterPro" id="IPR015153">
    <property type="entry name" value="EF-hand_dom_typ1"/>
</dbReference>
<dbReference type="EMBL" id="CALNXJ010000003">
    <property type="protein sequence ID" value="CAH3035725.1"/>
    <property type="molecule type" value="Genomic_DNA"/>
</dbReference>
<dbReference type="Gene3D" id="1.10.238.10">
    <property type="entry name" value="EF-hand"/>
    <property type="match status" value="2"/>
</dbReference>
<comment type="caution">
    <text evidence="6">Lacks conserved residue(s) required for the propagation of feature annotation.</text>
</comment>
<evidence type="ECO:0000256" key="3">
    <source>
        <dbReference type="ARBA" id="ARBA00022723"/>
    </source>
</evidence>
<dbReference type="InterPro" id="IPR036444">
    <property type="entry name" value="PLipase_A2_dom_sf"/>
</dbReference>
<feature type="compositionally biased region" description="Basic and acidic residues" evidence="10">
    <location>
        <begin position="1681"/>
        <end position="1690"/>
    </location>
</feature>
<dbReference type="InterPro" id="IPR015154">
    <property type="entry name" value="EF-hand_dom_typ2"/>
</dbReference>
<gene>
    <name evidence="14" type="ORF">PMEA_00016441</name>
</gene>
<evidence type="ECO:0000256" key="9">
    <source>
        <dbReference type="SAM" id="Coils"/>
    </source>
</evidence>
<dbReference type="CDD" id="cd02334">
    <property type="entry name" value="ZZ_dystrophin"/>
    <property type="match status" value="1"/>
</dbReference>
<dbReference type="PANTHER" id="PTHR12268">
    <property type="entry name" value="E3 UBIQUITIN-PROTEIN LIGASE KCMF1"/>
    <property type="match status" value="1"/>
</dbReference>
<dbReference type="InterPro" id="IPR002035">
    <property type="entry name" value="VWF_A"/>
</dbReference>
<dbReference type="InterPro" id="IPR033113">
    <property type="entry name" value="PLA2_histidine"/>
</dbReference>
<sequence length="1731" mass="194680">MQDCVEKMNTVCAFVGMAFLLMDLNCGQTSSTSGGLTKAQKGEKRFFNFSPRLEQLLELAQQALGLDREQTSQIYGYGCWCGFGGMGETADNFDFCCKAHDFCELNLVKPDKCGGNPRNVDQRFEYDAATDTCTPASEYKSNDPEAGKCGYAACLCDSELLRCFKEFKKVLDFKANFGCRTRKPGFCPIRSGGLCKTEADVIVLIQDSQSISEGTRPSIQRIVKTLLNSLDSDDTDYKFVMGRYGSKTKMNRWGSAAKAISYLNKNYPKGGLGLYNRLIRVLKKSVAKKFNKHSARRKGKDPVKIVVLFTDGNTENGKGRLLDTFKLLSVEKKLSGIHLVGALIPNVKNTQRIDQLESIVSDPNDAINMEFTEANLNKIADRLAYRVRRLLVCRVTYTVVVFTPTKDIKSKFHVFIMLVGTGGKKTEDLLLYKEKETKRKNAFKFKVRGIDVGDITEVRIKSERKIITDASWELKKVKVKQGDQTVTAVFKENIGASDKSWKSAHKWEKKSLGFNPRIEQVAGLVQERLGLTLLQAYSIFNYGCWCGAGGFGKTVDNFDFCCKAHDFCELDLVQPAKCGGNFFNLENRFEYNASTDTCTPASEYDSNDVEVGKCGYAVCLCDTELLRCFKKFQNVLNLTTYVGWTTSNPGFCPITTGGLCKTKADVIVLIQDSRSISEGIRSSIQCIVRTLLTSLNSDDTDYKFVMGRYGSKDKMNSWGSAASAIYYVNYEYLKGGLGPYNRLNRVLKKKVPKKFDERSAYRKGKDPAKIVVLFTDGNTEDGDGRLLDTFKLLNAEKVLRVENDINLVGALIPNVNNTQRIDQLKSIVSEPNDAINVEFTEANLNKIADRLAFRVRRLLVCRVPYTVVVFTPDTRIITSEFRLFTMIIGTDGKMTEEQLLTAPETTQGVSLSYEFSDIDVGGITEVRIRSDRRIQGQAGWELRKVEVTQGDQTVTAVFNENIGAFDSSWKSEYLFSTYNLRKMMEATTSPILAGNILNESIPKDEADQLLQDLFHEMNEESFDEIRFAAYRTAAKLLFIQNKTNLHLVDVFNMIEAFRENGLNTLDHNTELHETRLEAIVSSIFYALNKRLPTTNYIDVERSISLVTNWLLYAYDSDAIGRIRVLSVKTALSTLCAGRLIDKLRYHFSQIEDDRGYLNFPKFEAYLRELLQLPAAVGEAPTFGFSEEIVVRFFSPDGPLKRNETVLLNFLECVMGTDAPLCYVWLGTMQKMANAAKCEHQIPCQVCKTKPVVGFRYKCLHCYNYTLCQECFWRGKSSQGHKQDHDVREYSTWNAGERGNSLRSKFLCGGGRKKRPSLPEYPREPEPNKTLDVTNIIPPLPSDLSGPNQYVDYVASSTSPESVDTSMESSQPTKMAEDLDGRMDDEHKLISRYAARLAANSRQKAAAKVTKSPSQSSIDANREQRELMQTLQNKNRLLLKEIRRLRDEHEETSRSAAQIAQNPQLLAELKLLRQRKDELELRMSALQESRRELMVQLEGLMNLLKAGSPRAPRSPKAQRMEDQGSPLDFERSPLSSSAAEPGLRSEPPPLSGVDGDIKQAFGDRATGRNLRDDLLLAADNVTSAMSSLVKELNSEDEDEAVNFPNGNTDDTDLEALEQQVNQIRESLESQEARENSNLTNGDIVMTEPSEKVILHGPSRSGKTPKGRRAGSEGDTDTDDDDLNARKGDYKTSSRSQMTDDESYIQTDDDEGTQRTDDEDMEWQESIKRWVNR</sequence>
<dbReference type="Gene3D" id="2.60.60.20">
    <property type="entry name" value="PLAT/LH2 domain"/>
    <property type="match status" value="2"/>
</dbReference>
<feature type="domain" description="PLAT" evidence="11">
    <location>
        <begin position="863"/>
        <end position="978"/>
    </location>
</feature>
<evidence type="ECO:0000256" key="8">
    <source>
        <dbReference type="RuleBase" id="RU003654"/>
    </source>
</evidence>
<dbReference type="GO" id="GO:0004623">
    <property type="term" value="F:phospholipase A2 activity"/>
    <property type="evidence" value="ECO:0007669"/>
    <property type="project" value="InterPro"/>
</dbReference>
<feature type="region of interest" description="Disordered" evidence="10">
    <location>
        <begin position="1591"/>
        <end position="1610"/>
    </location>
</feature>
<feature type="region of interest" description="Disordered" evidence="10">
    <location>
        <begin position="1505"/>
        <end position="1553"/>
    </location>
</feature>
<dbReference type="Pfam" id="PF00068">
    <property type="entry name" value="Phospholip_A2_1"/>
    <property type="match status" value="2"/>
</dbReference>
<evidence type="ECO:0000256" key="1">
    <source>
        <dbReference type="ARBA" id="ARBA00004613"/>
    </source>
</evidence>
<comment type="similarity">
    <text evidence="8">Belongs to the phospholipase A2 family.</text>
</comment>
<feature type="compositionally biased region" description="Acidic residues" evidence="10">
    <location>
        <begin position="1697"/>
        <end position="1721"/>
    </location>
</feature>
<dbReference type="Pfam" id="PF00092">
    <property type="entry name" value="VWA"/>
    <property type="match status" value="1"/>
</dbReference>
<dbReference type="CDD" id="cd16244">
    <property type="entry name" value="EFh_DTN"/>
    <property type="match status" value="1"/>
</dbReference>
<dbReference type="PROSITE" id="PS50135">
    <property type="entry name" value="ZF_ZZ_2"/>
    <property type="match status" value="1"/>
</dbReference>
<keyword evidence="2" id="KW-0964">Secreted</keyword>
<evidence type="ECO:0000256" key="6">
    <source>
        <dbReference type="PROSITE-ProRule" id="PRU00152"/>
    </source>
</evidence>
<evidence type="ECO:0000256" key="5">
    <source>
        <dbReference type="ARBA" id="ARBA00022833"/>
    </source>
</evidence>
<dbReference type="SUPFAM" id="SSF47473">
    <property type="entry name" value="EF-hand"/>
    <property type="match status" value="2"/>
</dbReference>
<keyword evidence="5" id="KW-0862">Zinc</keyword>
<dbReference type="InterPro" id="IPR050774">
    <property type="entry name" value="KCMF1/Dystrophin"/>
</dbReference>
<dbReference type="GO" id="GO:0006644">
    <property type="term" value="P:phospholipid metabolic process"/>
    <property type="evidence" value="ECO:0007669"/>
    <property type="project" value="InterPro"/>
</dbReference>
<feature type="coiled-coil region" evidence="9">
    <location>
        <begin position="1419"/>
        <end position="1502"/>
    </location>
</feature>
<evidence type="ECO:0000256" key="10">
    <source>
        <dbReference type="SAM" id="MobiDB-lite"/>
    </source>
</evidence>
<feature type="domain" description="VWFA" evidence="13">
    <location>
        <begin position="200"/>
        <end position="387"/>
    </location>
</feature>
<accession>A0AAU9VPD6</accession>
<evidence type="ECO:0000259" key="12">
    <source>
        <dbReference type="PROSITE" id="PS50135"/>
    </source>
</evidence>